<dbReference type="InterPro" id="IPR048258">
    <property type="entry name" value="Cyclins_cyclin-box"/>
</dbReference>
<dbReference type="PANTHER" id="PTHR10177">
    <property type="entry name" value="CYCLINS"/>
    <property type="match status" value="1"/>
</dbReference>
<evidence type="ECO:0000259" key="6">
    <source>
        <dbReference type="PROSITE" id="PS51258"/>
    </source>
</evidence>
<dbReference type="Pfam" id="PF00134">
    <property type="entry name" value="Cyclin_N"/>
    <property type="match status" value="1"/>
</dbReference>
<dbReference type="GeneID" id="108563087"/>
<dbReference type="Proteomes" id="UP000695000">
    <property type="component" value="Unplaced"/>
</dbReference>
<protein>
    <submittedName>
        <fullName evidence="8">G2/mitotic-specific cyclin-A</fullName>
    </submittedName>
</protein>
<dbReference type="InterPro" id="IPR036915">
    <property type="entry name" value="Cyclin-like_sf"/>
</dbReference>
<feature type="compositionally biased region" description="Basic and acidic residues" evidence="5">
    <location>
        <begin position="1"/>
        <end position="19"/>
    </location>
</feature>
<keyword evidence="2 4" id="KW-0195">Cyclin</keyword>
<dbReference type="SMART" id="SM01332">
    <property type="entry name" value="Cyclin_C"/>
    <property type="match status" value="1"/>
</dbReference>
<sequence>MASFQIHEDQENRNRDYVSGKRCTQKRAALSSSLANIPDRITIKSQKQPLGINNVNVLKKSDVDKLFKKNDENVFKQAACKQPVPIVPVAQFQAFKVYEDSQDELVKKGIEILEKKHVEEVFKNAYKGNEDRLMTKQEALELAGALEVEKPQVIDSFIDSPMSVEKLTDENSELHQLCKSSRDLFFQLDEYRDEIFKYLCEQEKEHRPKANYMRKQPDISHSMRTILVDWLVEVAEEYKLYTETLYLAVNYIDRFLSFMSVVRAKLQLVGTAAMFIAAKYEEIYPPDVGEFVYITDDTYSKKQVIRMEMLILKVLDFDISVPTAYTFITAMSIANKLSDKVTFLAQYLSELALLEAEPTLEIMPSMMAAAAIAVARHTVGEEAWSSDLEENTGYSLESLKRAGEFLVGMHKKAPGLTQQAIQDKYKVGKYLHVSTIAARDEPIKFD</sequence>
<accession>A0ABM1MRF9</accession>
<name>A0ABM1MRF9_NICVS</name>
<dbReference type="InterPro" id="IPR006671">
    <property type="entry name" value="Cyclin_N"/>
</dbReference>
<evidence type="ECO:0000313" key="7">
    <source>
        <dbReference type="Proteomes" id="UP000695000"/>
    </source>
</evidence>
<evidence type="ECO:0000256" key="2">
    <source>
        <dbReference type="ARBA" id="ARBA00023127"/>
    </source>
</evidence>
<evidence type="ECO:0000256" key="3">
    <source>
        <dbReference type="ARBA" id="ARBA00023306"/>
    </source>
</evidence>
<comment type="similarity">
    <text evidence="4">Belongs to the cyclin family.</text>
</comment>
<feature type="region of interest" description="Disordered" evidence="5">
    <location>
        <begin position="1"/>
        <end position="20"/>
    </location>
</feature>
<keyword evidence="7" id="KW-1185">Reference proteome</keyword>
<dbReference type="PROSITE" id="PS51258">
    <property type="entry name" value="MHD1"/>
    <property type="match status" value="1"/>
</dbReference>
<keyword evidence="3" id="KW-0131">Cell cycle</keyword>
<dbReference type="InterPro" id="IPR014770">
    <property type="entry name" value="Munc13_1"/>
</dbReference>
<proteinExistence type="inferred from homology"/>
<dbReference type="PROSITE" id="PS00292">
    <property type="entry name" value="CYCLINS"/>
    <property type="match status" value="1"/>
</dbReference>
<keyword evidence="1" id="KW-0132">Cell division</keyword>
<evidence type="ECO:0000256" key="4">
    <source>
        <dbReference type="RuleBase" id="RU000383"/>
    </source>
</evidence>
<dbReference type="Pfam" id="PF02984">
    <property type="entry name" value="Cyclin_C"/>
    <property type="match status" value="1"/>
</dbReference>
<organism evidence="7 8">
    <name type="scientific">Nicrophorus vespilloides</name>
    <name type="common">Boreal carrion beetle</name>
    <dbReference type="NCBI Taxonomy" id="110193"/>
    <lineage>
        <taxon>Eukaryota</taxon>
        <taxon>Metazoa</taxon>
        <taxon>Ecdysozoa</taxon>
        <taxon>Arthropoda</taxon>
        <taxon>Hexapoda</taxon>
        <taxon>Insecta</taxon>
        <taxon>Pterygota</taxon>
        <taxon>Neoptera</taxon>
        <taxon>Endopterygota</taxon>
        <taxon>Coleoptera</taxon>
        <taxon>Polyphaga</taxon>
        <taxon>Staphyliniformia</taxon>
        <taxon>Silphidae</taxon>
        <taxon>Nicrophorinae</taxon>
        <taxon>Nicrophorus</taxon>
    </lineage>
</organism>
<dbReference type="SMART" id="SM00385">
    <property type="entry name" value="CYCLIN"/>
    <property type="match status" value="2"/>
</dbReference>
<gene>
    <name evidence="8" type="primary">LOC108563087</name>
</gene>
<dbReference type="InterPro" id="IPR004367">
    <property type="entry name" value="Cyclin_C-dom"/>
</dbReference>
<dbReference type="RefSeq" id="XP_017777159.1">
    <property type="nucleotide sequence ID" value="XM_017921670.1"/>
</dbReference>
<dbReference type="PIRSF" id="PIRSF001771">
    <property type="entry name" value="Cyclin_A_B_D_E"/>
    <property type="match status" value="1"/>
</dbReference>
<evidence type="ECO:0000256" key="1">
    <source>
        <dbReference type="ARBA" id="ARBA00022618"/>
    </source>
</evidence>
<dbReference type="InterPro" id="IPR039361">
    <property type="entry name" value="Cyclin"/>
</dbReference>
<dbReference type="CDD" id="cd20504">
    <property type="entry name" value="CYCLIN_CCNA_rpt1"/>
    <property type="match status" value="1"/>
</dbReference>
<dbReference type="InterPro" id="IPR013763">
    <property type="entry name" value="Cyclin-like_dom"/>
</dbReference>
<feature type="domain" description="MHD1" evidence="6">
    <location>
        <begin position="92"/>
        <end position="231"/>
    </location>
</feature>
<evidence type="ECO:0000313" key="8">
    <source>
        <dbReference type="RefSeq" id="XP_017777159.1"/>
    </source>
</evidence>
<dbReference type="SUPFAM" id="SSF47954">
    <property type="entry name" value="Cyclin-like"/>
    <property type="match status" value="2"/>
</dbReference>
<evidence type="ECO:0000256" key="5">
    <source>
        <dbReference type="SAM" id="MobiDB-lite"/>
    </source>
</evidence>
<reference evidence="8" key="1">
    <citation type="submission" date="2025-08" db="UniProtKB">
        <authorList>
            <consortium name="RefSeq"/>
        </authorList>
    </citation>
    <scope>IDENTIFICATION</scope>
    <source>
        <tissue evidence="8">Whole Larva</tissue>
    </source>
</reference>
<dbReference type="Gene3D" id="1.10.472.10">
    <property type="entry name" value="Cyclin-like"/>
    <property type="match status" value="2"/>
</dbReference>
<dbReference type="InterPro" id="IPR046965">
    <property type="entry name" value="Cyclin_A/B-like"/>
</dbReference>